<feature type="transmembrane region" description="Helical" evidence="7">
    <location>
        <begin position="107"/>
        <end position="129"/>
    </location>
</feature>
<dbReference type="RefSeq" id="WP_393010782.1">
    <property type="nucleotide sequence ID" value="NZ_JAZAQF010000021.1"/>
</dbReference>
<organism evidence="9 10">
    <name type="scientific">Limnothrix redekei LRLZ20PSL1</name>
    <dbReference type="NCBI Taxonomy" id="3112953"/>
    <lineage>
        <taxon>Bacteria</taxon>
        <taxon>Bacillati</taxon>
        <taxon>Cyanobacteriota</taxon>
        <taxon>Cyanophyceae</taxon>
        <taxon>Pseudanabaenales</taxon>
        <taxon>Pseudanabaenaceae</taxon>
        <taxon>Limnothrix</taxon>
    </lineage>
</organism>
<feature type="coiled-coil region" evidence="6">
    <location>
        <begin position="530"/>
        <end position="578"/>
    </location>
</feature>
<keyword evidence="5" id="KW-0902">Two-component regulatory system</keyword>
<dbReference type="SUPFAM" id="SSF55874">
    <property type="entry name" value="ATPase domain of HSP90 chaperone/DNA topoisomerase II/histidine kinase"/>
    <property type="match status" value="1"/>
</dbReference>
<evidence type="ECO:0000313" key="9">
    <source>
        <dbReference type="EMBL" id="MFG3816701.1"/>
    </source>
</evidence>
<dbReference type="SUPFAM" id="SSF47384">
    <property type="entry name" value="Homodimeric domain of signal transducing histidine kinase"/>
    <property type="match status" value="1"/>
</dbReference>
<evidence type="ECO:0000256" key="3">
    <source>
        <dbReference type="ARBA" id="ARBA00022553"/>
    </source>
</evidence>
<keyword evidence="7" id="KW-0472">Membrane</keyword>
<accession>A0ABW7C673</accession>
<feature type="transmembrane region" description="Helical" evidence="7">
    <location>
        <begin position="141"/>
        <end position="163"/>
    </location>
</feature>
<dbReference type="CDD" id="cd00082">
    <property type="entry name" value="HisKA"/>
    <property type="match status" value="1"/>
</dbReference>
<comment type="caution">
    <text evidence="9">The sequence shown here is derived from an EMBL/GenBank/DDBJ whole genome shotgun (WGS) entry which is preliminary data.</text>
</comment>
<dbReference type="Pfam" id="PF02518">
    <property type="entry name" value="HATPase_c"/>
    <property type="match status" value="1"/>
</dbReference>
<sequence length="863" mass="96972">MTVSKRNFHPQGLKIGCFIGLIILGLLGNYYRANLFLGVDFIFGSAAALLAARFYGPLWGGLAGAAIGSYTWVLWGHPYAMMIFTAEAALVGWVRQRHRQSLLLLDGLYWLVVGSLLVALFYGAVLQVGALQVQLILLKQALNGVCNALIASGILGIFSFLGQRFPQKFQSVRWPLRDVLNDILVAFVLLPIMLLFTLDANRMLVDLERSVRMDLQLAGAPIIEQIRNWQRQIWETATDFSQLKAESLTETQLITALERNVLIDGLWVLDSKLRFLTQATNNPDVSLSRQTLSQLELRESQPNQLQPWQILAIPKAKTGNEHQLWLVRPLTQGLESTGFLIAHLRFDRFIDALTSPVKIYDRAVGAVLVNENQQVVGSVNPAYEPQDVFNLKQPKVWVRRLGADSTEFYQVLTNDPDRPSMVRARQSTYWLDRTLPGDLGWHLWISFPAQPHMDDLQVAYNQRFGIVLLVVYGSMLAAYWVSKALVQPLQVLARITTDLPDHVKNQQDIHWPQSPVLEFDQLATNGQLMAESLQEKFLEIHQANEQLEQRVAERTEDLEATLSQLKQTQTQLVQTEKMSSLGGLVAGVAHEINNPINFIAGNLTHAEEYVQSLLKAMSLFDTFYPDPEPTLREALEELELDFLVEDLPKTFQSMQLGARRVQDIVQSLRTFSRIDRAELQTFDLHEGIDSTLIILQNRLKGRSDRLAIEVIKQYGPLPLVECYGGHLNQVFMNLLVNAIDAIDLRDAGRTLADMRQNPSRIEITTATLNQQLVIVRFRDNGPGMPPEVRDQIFEPFFTTKPTGKGTGLGLSISYQVIVEQHGGALTCQSSPDWGTEFYIELPIRGSTKPQNAAQPGPRSTAAV</sequence>
<keyword evidence="4" id="KW-0808">Transferase</keyword>
<keyword evidence="9" id="KW-0547">Nucleotide-binding</keyword>
<feature type="transmembrane region" description="Helical" evidence="7">
    <location>
        <begin position="183"/>
        <end position="205"/>
    </location>
</feature>
<dbReference type="PANTHER" id="PTHR43065:SF50">
    <property type="entry name" value="HISTIDINE KINASE"/>
    <property type="match status" value="1"/>
</dbReference>
<evidence type="ECO:0000256" key="6">
    <source>
        <dbReference type="SAM" id="Coils"/>
    </source>
</evidence>
<evidence type="ECO:0000256" key="1">
    <source>
        <dbReference type="ARBA" id="ARBA00000085"/>
    </source>
</evidence>
<evidence type="ECO:0000256" key="7">
    <source>
        <dbReference type="SAM" id="Phobius"/>
    </source>
</evidence>
<keyword evidence="10" id="KW-1185">Reference proteome</keyword>
<feature type="transmembrane region" description="Helical" evidence="7">
    <location>
        <begin position="12"/>
        <end position="31"/>
    </location>
</feature>
<dbReference type="InterPro" id="IPR003661">
    <property type="entry name" value="HisK_dim/P_dom"/>
</dbReference>
<reference evidence="10" key="1">
    <citation type="journal article" date="2024" name="Algal Res.">
        <title>Biochemical, toxicological and genomic investigation of a high-biomass producing Limnothrix strain isolated from Italian shallow drinking water reservoir.</title>
        <authorList>
            <person name="Simonazzi M."/>
            <person name="Shishido T.K."/>
            <person name="Delbaje E."/>
            <person name="Wahlsten M."/>
            <person name="Fewer D.P."/>
            <person name="Sivonen K."/>
            <person name="Pezzolesi L."/>
            <person name="Pistocchi R."/>
        </authorList>
    </citation>
    <scope>NUCLEOTIDE SEQUENCE [LARGE SCALE GENOMIC DNA]</scope>
    <source>
        <strain evidence="10">LRLZ20PSL1</strain>
    </source>
</reference>
<proteinExistence type="predicted"/>
<evidence type="ECO:0000313" key="10">
    <source>
        <dbReference type="Proteomes" id="UP001604335"/>
    </source>
</evidence>
<dbReference type="PROSITE" id="PS50109">
    <property type="entry name" value="HIS_KIN"/>
    <property type="match status" value="1"/>
</dbReference>
<feature type="transmembrane region" description="Helical" evidence="7">
    <location>
        <begin position="37"/>
        <end position="60"/>
    </location>
</feature>
<evidence type="ECO:0000256" key="5">
    <source>
        <dbReference type="ARBA" id="ARBA00023012"/>
    </source>
</evidence>
<feature type="domain" description="Histidine kinase" evidence="8">
    <location>
        <begin position="587"/>
        <end position="845"/>
    </location>
</feature>
<keyword evidence="4" id="KW-0418">Kinase</keyword>
<dbReference type="SMART" id="SM00387">
    <property type="entry name" value="HATPase_c"/>
    <property type="match status" value="1"/>
</dbReference>
<keyword evidence="3" id="KW-0597">Phosphoprotein</keyword>
<keyword evidence="7" id="KW-1133">Transmembrane helix</keyword>
<protein>
    <recommendedName>
        <fullName evidence="2">histidine kinase</fullName>
        <ecNumber evidence="2">2.7.13.3</ecNumber>
    </recommendedName>
</protein>
<keyword evidence="9" id="KW-0067">ATP-binding</keyword>
<dbReference type="SMART" id="SM00388">
    <property type="entry name" value="HisKA"/>
    <property type="match status" value="1"/>
</dbReference>
<comment type="catalytic activity">
    <reaction evidence="1">
        <text>ATP + protein L-histidine = ADP + protein N-phospho-L-histidine.</text>
        <dbReference type="EC" id="2.7.13.3"/>
    </reaction>
</comment>
<name>A0ABW7C673_9CYAN</name>
<dbReference type="InterPro" id="IPR036890">
    <property type="entry name" value="HATPase_C_sf"/>
</dbReference>
<dbReference type="Gene3D" id="3.30.565.10">
    <property type="entry name" value="Histidine kinase-like ATPase, C-terminal domain"/>
    <property type="match status" value="1"/>
</dbReference>
<gene>
    <name evidence="9" type="ORF">VPK24_03555</name>
</gene>
<evidence type="ECO:0000259" key="8">
    <source>
        <dbReference type="PROSITE" id="PS50109"/>
    </source>
</evidence>
<dbReference type="InterPro" id="IPR036097">
    <property type="entry name" value="HisK_dim/P_sf"/>
</dbReference>
<evidence type="ECO:0000256" key="4">
    <source>
        <dbReference type="ARBA" id="ARBA00022777"/>
    </source>
</evidence>
<dbReference type="InterPro" id="IPR005467">
    <property type="entry name" value="His_kinase_dom"/>
</dbReference>
<keyword evidence="7" id="KW-0812">Transmembrane</keyword>
<dbReference type="GO" id="GO:0005524">
    <property type="term" value="F:ATP binding"/>
    <property type="evidence" value="ECO:0007669"/>
    <property type="project" value="UniProtKB-KW"/>
</dbReference>
<dbReference type="InterPro" id="IPR003594">
    <property type="entry name" value="HATPase_dom"/>
</dbReference>
<dbReference type="Proteomes" id="UP001604335">
    <property type="component" value="Unassembled WGS sequence"/>
</dbReference>
<dbReference type="Gene3D" id="1.10.287.130">
    <property type="match status" value="1"/>
</dbReference>
<dbReference type="PANTHER" id="PTHR43065">
    <property type="entry name" value="SENSOR HISTIDINE KINASE"/>
    <property type="match status" value="1"/>
</dbReference>
<feature type="transmembrane region" description="Helical" evidence="7">
    <location>
        <begin position="72"/>
        <end position="95"/>
    </location>
</feature>
<dbReference type="InterPro" id="IPR004358">
    <property type="entry name" value="Sig_transdc_His_kin-like_C"/>
</dbReference>
<dbReference type="PRINTS" id="PR00344">
    <property type="entry name" value="BCTRLSENSOR"/>
</dbReference>
<keyword evidence="6" id="KW-0175">Coiled coil</keyword>
<dbReference type="EC" id="2.7.13.3" evidence="2"/>
<dbReference type="EMBL" id="JAZAQF010000021">
    <property type="protein sequence ID" value="MFG3816701.1"/>
    <property type="molecule type" value="Genomic_DNA"/>
</dbReference>
<evidence type="ECO:0000256" key="2">
    <source>
        <dbReference type="ARBA" id="ARBA00012438"/>
    </source>
</evidence>